<dbReference type="PANTHER" id="PTHR43308">
    <property type="entry name" value="OUTER MEMBRANE PROTEIN ALPHA-RELATED"/>
    <property type="match status" value="1"/>
</dbReference>
<dbReference type="Proteomes" id="UP001589747">
    <property type="component" value="Unassembled WGS sequence"/>
</dbReference>
<proteinExistence type="predicted"/>
<protein>
    <submittedName>
        <fullName evidence="4">S-layer homology domain-containing protein</fullName>
    </submittedName>
</protein>
<feature type="region of interest" description="Disordered" evidence="1">
    <location>
        <begin position="371"/>
        <end position="428"/>
    </location>
</feature>
<evidence type="ECO:0000256" key="2">
    <source>
        <dbReference type="SAM" id="SignalP"/>
    </source>
</evidence>
<evidence type="ECO:0000256" key="1">
    <source>
        <dbReference type="SAM" id="MobiDB-lite"/>
    </source>
</evidence>
<sequence>MAKLLVAALLLSIVQWHPFAYAADNPLINGTVDVTNETVTADGASATFVTLTFEDEAGHVITPVTPDQVVFSATRGVLEGNVTLSANGEYAALLRAPTSAGVSFISAKVDGAYLSDLARVNFIAGTVPSPDNSVMTSSSSTLPPDGTSTAVIKVHLKDVHGNDIAEAAGSLQLFTTTGSLSAISHSAVGRYEAGFVTATDGELGSIELDSSTPLEFADGTGNTESNEAAVGAVPAMLSLTYVSEGYYEATLTAPTEEGTATITGQLNGTPLASSVEVKFEKGSAPVTVSQVKFSPNEYAVELGKSIGTTLKAVLSNGGERAITQQATYTIADAAVASVDAGGTVTGLKKGSTQLMATYEGFSAAAQIEVTEPADPGQTPDPGPDPDPKPNPDPTPNPGPASPNPVTPPPAAPGLNFDTLSTDGDSGRLTVTEEDVKKGTIVLDLSAKGGRISLTSANIKTIRALNEGAVLVIRSGTSSIHIPAAELDPAAYSKQFGLPEEAITFNVVIREPDEPTGQAIRQAAEEMQAKVLASPIAFDIQVTGTNEQSAFMSTFSQYVTRTMLVEGNSLPPTATGVWWDPARNEFKFVPTSFEQLNGHWTAVMKRQGASVYAVLDRPAAFADIPGHWSRADVELLASKLLVKGRDEETFAPDATITRAEIAALLVRALGLNEASERTPFPDVVAGAWYEASVNTAYRAGLITGYGDGTFRPTQRITREELTAIIVRAMTYTTITPKGELADYRPYRDQSVISGWALDKVQLAQRAGIIQADGSFRPHSDTTRAEAVTMLAKMLKLIAFL</sequence>
<dbReference type="InterPro" id="IPR051465">
    <property type="entry name" value="Cell_Envelope_Struct_Comp"/>
</dbReference>
<dbReference type="InterPro" id="IPR003343">
    <property type="entry name" value="Big_2"/>
</dbReference>
<gene>
    <name evidence="4" type="ORF">ACFFSY_12080</name>
</gene>
<dbReference type="InterPro" id="IPR001119">
    <property type="entry name" value="SLH_dom"/>
</dbReference>
<dbReference type="Pfam" id="PF00395">
    <property type="entry name" value="SLH"/>
    <property type="match status" value="3"/>
</dbReference>
<organism evidence="4 5">
    <name type="scientific">Paenibacillus aurantiacus</name>
    <dbReference type="NCBI Taxonomy" id="1936118"/>
    <lineage>
        <taxon>Bacteria</taxon>
        <taxon>Bacillati</taxon>
        <taxon>Bacillota</taxon>
        <taxon>Bacilli</taxon>
        <taxon>Bacillales</taxon>
        <taxon>Paenibacillaceae</taxon>
        <taxon>Paenibacillus</taxon>
    </lineage>
</organism>
<feature type="compositionally biased region" description="Pro residues" evidence="1">
    <location>
        <begin position="378"/>
        <end position="411"/>
    </location>
</feature>
<feature type="chain" id="PRO_5045651384" evidence="2">
    <location>
        <begin position="23"/>
        <end position="799"/>
    </location>
</feature>
<keyword evidence="2" id="KW-0732">Signal</keyword>
<dbReference type="Gene3D" id="2.60.40.1080">
    <property type="match status" value="1"/>
</dbReference>
<keyword evidence="5" id="KW-1185">Reference proteome</keyword>
<dbReference type="Pfam" id="PF02368">
    <property type="entry name" value="Big_2"/>
    <property type="match status" value="1"/>
</dbReference>
<dbReference type="InterPro" id="IPR013783">
    <property type="entry name" value="Ig-like_fold"/>
</dbReference>
<dbReference type="Gene3D" id="2.60.40.10">
    <property type="entry name" value="Immunoglobulins"/>
    <property type="match status" value="3"/>
</dbReference>
<feature type="signal peptide" evidence="2">
    <location>
        <begin position="1"/>
        <end position="22"/>
    </location>
</feature>
<evidence type="ECO:0000313" key="5">
    <source>
        <dbReference type="Proteomes" id="UP001589747"/>
    </source>
</evidence>
<dbReference type="InterPro" id="IPR008964">
    <property type="entry name" value="Invasin/intimin_cell_adhesion"/>
</dbReference>
<reference evidence="4 5" key="1">
    <citation type="submission" date="2024-09" db="EMBL/GenBank/DDBJ databases">
        <authorList>
            <person name="Sun Q."/>
            <person name="Mori K."/>
        </authorList>
    </citation>
    <scope>NUCLEOTIDE SEQUENCE [LARGE SCALE GENOMIC DNA]</scope>
    <source>
        <strain evidence="4 5">TISTR 2452</strain>
    </source>
</reference>
<dbReference type="SMART" id="SM00635">
    <property type="entry name" value="BID_2"/>
    <property type="match status" value="1"/>
</dbReference>
<dbReference type="PROSITE" id="PS51272">
    <property type="entry name" value="SLH"/>
    <property type="match status" value="3"/>
</dbReference>
<dbReference type="InterPro" id="IPR015217">
    <property type="entry name" value="Invasin_dom_3"/>
</dbReference>
<feature type="domain" description="SLH" evidence="3">
    <location>
        <begin position="675"/>
        <end position="738"/>
    </location>
</feature>
<evidence type="ECO:0000259" key="3">
    <source>
        <dbReference type="PROSITE" id="PS51272"/>
    </source>
</evidence>
<feature type="domain" description="SLH" evidence="3">
    <location>
        <begin position="615"/>
        <end position="674"/>
    </location>
</feature>
<dbReference type="SUPFAM" id="SSF49373">
    <property type="entry name" value="Invasin/intimin cell-adhesion fragments"/>
    <property type="match status" value="3"/>
</dbReference>
<accession>A0ABV5KQK0</accession>
<comment type="caution">
    <text evidence="4">The sequence shown here is derived from an EMBL/GenBank/DDBJ whole genome shotgun (WGS) entry which is preliminary data.</text>
</comment>
<feature type="domain" description="SLH" evidence="3">
    <location>
        <begin position="742"/>
        <end position="799"/>
    </location>
</feature>
<dbReference type="RefSeq" id="WP_377494156.1">
    <property type="nucleotide sequence ID" value="NZ_JBHMDO010000022.1"/>
</dbReference>
<dbReference type="Pfam" id="PF09134">
    <property type="entry name" value="Invasin_D3"/>
    <property type="match status" value="1"/>
</dbReference>
<dbReference type="PANTHER" id="PTHR43308:SF5">
    <property type="entry name" value="S-LAYER PROTEIN _ PEPTIDOGLYCAN ENDO-BETA-N-ACETYLGLUCOSAMINIDASE"/>
    <property type="match status" value="1"/>
</dbReference>
<evidence type="ECO:0000313" key="4">
    <source>
        <dbReference type="EMBL" id="MFB9326653.1"/>
    </source>
</evidence>
<dbReference type="EMBL" id="JBHMDO010000022">
    <property type="protein sequence ID" value="MFB9326653.1"/>
    <property type="molecule type" value="Genomic_DNA"/>
</dbReference>
<name>A0ABV5KQK0_9BACL</name>